<gene>
    <name evidence="2" type="ORF">METZ01_LOCUS377434</name>
</gene>
<organism evidence="2">
    <name type="scientific">marine metagenome</name>
    <dbReference type="NCBI Taxonomy" id="408172"/>
    <lineage>
        <taxon>unclassified sequences</taxon>
        <taxon>metagenomes</taxon>
        <taxon>ecological metagenomes</taxon>
    </lineage>
</organism>
<feature type="domain" description="SHOCT" evidence="1">
    <location>
        <begin position="71"/>
        <end position="97"/>
    </location>
</feature>
<evidence type="ECO:0000259" key="1">
    <source>
        <dbReference type="Pfam" id="PF09851"/>
    </source>
</evidence>
<dbReference type="Pfam" id="PF09851">
    <property type="entry name" value="SHOCT"/>
    <property type="match status" value="1"/>
</dbReference>
<proteinExistence type="predicted"/>
<dbReference type="InterPro" id="IPR018649">
    <property type="entry name" value="SHOCT"/>
</dbReference>
<name>A0A382TR99_9ZZZZ</name>
<protein>
    <recommendedName>
        <fullName evidence="1">SHOCT domain-containing protein</fullName>
    </recommendedName>
</protein>
<evidence type="ECO:0000313" key="2">
    <source>
        <dbReference type="EMBL" id="SVD24580.1"/>
    </source>
</evidence>
<dbReference type="EMBL" id="UINC01138558">
    <property type="protein sequence ID" value="SVD24580.1"/>
    <property type="molecule type" value="Genomic_DNA"/>
</dbReference>
<dbReference type="AlphaFoldDB" id="A0A382TR99"/>
<accession>A0A382TR99</accession>
<reference evidence="2" key="1">
    <citation type="submission" date="2018-05" db="EMBL/GenBank/DDBJ databases">
        <authorList>
            <person name="Lanie J.A."/>
            <person name="Ng W.-L."/>
            <person name="Kazmierczak K.M."/>
            <person name="Andrzejewski T.M."/>
            <person name="Davidsen T.M."/>
            <person name="Wayne K.J."/>
            <person name="Tettelin H."/>
            <person name="Glass J.I."/>
            <person name="Rusch D."/>
            <person name="Podicherti R."/>
            <person name="Tsui H.-C.T."/>
            <person name="Winkler M.E."/>
        </authorList>
    </citation>
    <scope>NUCLEOTIDE SEQUENCE</scope>
</reference>
<sequence>MGIIRKTVSLTGGAVGVPINFRSAKEEVKRELKHQKKRQKEFERQGLVDPETVLGDMLRADQAAVQLGVADELERLADLRDRGILSDEEFQAQKSKLIDG</sequence>